<organism evidence="2 3">
    <name type="scientific">Vigna mungo</name>
    <name type="common">Black gram</name>
    <name type="synonym">Phaseolus mungo</name>
    <dbReference type="NCBI Taxonomy" id="3915"/>
    <lineage>
        <taxon>Eukaryota</taxon>
        <taxon>Viridiplantae</taxon>
        <taxon>Streptophyta</taxon>
        <taxon>Embryophyta</taxon>
        <taxon>Tracheophyta</taxon>
        <taxon>Spermatophyta</taxon>
        <taxon>Magnoliopsida</taxon>
        <taxon>eudicotyledons</taxon>
        <taxon>Gunneridae</taxon>
        <taxon>Pentapetalae</taxon>
        <taxon>rosids</taxon>
        <taxon>fabids</taxon>
        <taxon>Fabales</taxon>
        <taxon>Fabaceae</taxon>
        <taxon>Papilionoideae</taxon>
        <taxon>50 kb inversion clade</taxon>
        <taxon>NPAAA clade</taxon>
        <taxon>indigoferoid/millettioid clade</taxon>
        <taxon>Phaseoleae</taxon>
        <taxon>Vigna</taxon>
    </lineage>
</organism>
<evidence type="ECO:0000256" key="1">
    <source>
        <dbReference type="SAM" id="MobiDB-lite"/>
    </source>
</evidence>
<gene>
    <name evidence="2" type="ORF">V8G54_011811</name>
</gene>
<feature type="region of interest" description="Disordered" evidence="1">
    <location>
        <begin position="45"/>
        <end position="101"/>
    </location>
</feature>
<dbReference type="AlphaFoldDB" id="A0AAQ3NS08"/>
<evidence type="ECO:0000313" key="3">
    <source>
        <dbReference type="Proteomes" id="UP001374535"/>
    </source>
</evidence>
<protein>
    <submittedName>
        <fullName evidence="2">Uncharacterized protein</fullName>
    </submittedName>
</protein>
<feature type="compositionally biased region" description="Basic residues" evidence="1">
    <location>
        <begin position="55"/>
        <end position="101"/>
    </location>
</feature>
<proteinExistence type="predicted"/>
<accession>A0AAQ3NS08</accession>
<dbReference type="EMBL" id="CP144697">
    <property type="protein sequence ID" value="WVZ14245.1"/>
    <property type="molecule type" value="Genomic_DNA"/>
</dbReference>
<dbReference type="Proteomes" id="UP001374535">
    <property type="component" value="Chromosome 4"/>
</dbReference>
<reference evidence="2 3" key="1">
    <citation type="journal article" date="2023" name="Life. Sci Alliance">
        <title>Evolutionary insights into 3D genome organization and epigenetic landscape of Vigna mungo.</title>
        <authorList>
            <person name="Junaid A."/>
            <person name="Singh B."/>
            <person name="Bhatia S."/>
        </authorList>
    </citation>
    <scope>NUCLEOTIDE SEQUENCE [LARGE SCALE GENOMIC DNA]</scope>
    <source>
        <strain evidence="2">Urdbean</strain>
    </source>
</reference>
<name>A0AAQ3NS08_VIGMU</name>
<sequence>MTGGAVSSPLNLIVEHGVKARVRGEGNAKEAFVAEFRVLIEVREEGLENNGSMRGKNKSSRGKNKSSRGKKRGWMKGKNKSSRGKKRGSMRGKKKYSSRNL</sequence>
<evidence type="ECO:0000313" key="2">
    <source>
        <dbReference type="EMBL" id="WVZ14245.1"/>
    </source>
</evidence>
<keyword evidence="3" id="KW-1185">Reference proteome</keyword>